<dbReference type="OrthoDB" id="9802724at2"/>
<dbReference type="Pfam" id="PF19580">
    <property type="entry name" value="Exo_endo_phos_3"/>
    <property type="match status" value="1"/>
</dbReference>
<dbReference type="InterPro" id="IPR036691">
    <property type="entry name" value="Endo/exonu/phosph_ase_sf"/>
</dbReference>
<feature type="transmembrane region" description="Helical" evidence="1">
    <location>
        <begin position="6"/>
        <end position="25"/>
    </location>
</feature>
<reference key="2">
    <citation type="submission" date="2011-04" db="EMBL/GenBank/DDBJ databases">
        <title>Complete sequence of chromosome of Haliscomenobacter hydrossis DSM 1100.</title>
        <authorList>
            <consortium name="US DOE Joint Genome Institute (JGI-PGF)"/>
            <person name="Lucas S."/>
            <person name="Han J."/>
            <person name="Lapidus A."/>
            <person name="Bruce D."/>
            <person name="Goodwin L."/>
            <person name="Pitluck S."/>
            <person name="Peters L."/>
            <person name="Kyrpides N."/>
            <person name="Mavromatis K."/>
            <person name="Ivanova N."/>
            <person name="Ovchinnikova G."/>
            <person name="Pagani I."/>
            <person name="Daligault H."/>
            <person name="Detter J.C."/>
            <person name="Han C."/>
            <person name="Land M."/>
            <person name="Hauser L."/>
            <person name="Markowitz V."/>
            <person name="Cheng J.-F."/>
            <person name="Hugenholtz P."/>
            <person name="Woyke T."/>
            <person name="Wu D."/>
            <person name="Verbarg S."/>
            <person name="Frueling A."/>
            <person name="Brambilla E."/>
            <person name="Klenk H.-P."/>
            <person name="Eisen J.A."/>
        </authorList>
    </citation>
    <scope>NUCLEOTIDE SEQUENCE</scope>
    <source>
        <strain>DSM 1100</strain>
    </source>
</reference>
<dbReference type="STRING" id="760192.Halhy_5162"/>
<dbReference type="PANTHER" id="PTHR42834:SF1">
    <property type="entry name" value="ENDONUCLEASE_EXONUCLEASE_PHOSPHATASE FAMILY PROTEIN (AFU_ORTHOLOGUE AFUA_3G09210)"/>
    <property type="match status" value="1"/>
</dbReference>
<gene>
    <name evidence="3" type="ordered locus">Halhy_5162</name>
</gene>
<dbReference type="RefSeq" id="WP_013767523.1">
    <property type="nucleotide sequence ID" value="NC_015510.1"/>
</dbReference>
<proteinExistence type="predicted"/>
<name>F4L4P0_HALH1</name>
<dbReference type="eggNOG" id="COG2374">
    <property type="taxonomic scope" value="Bacteria"/>
</dbReference>
<keyword evidence="3" id="KW-0255">Endonuclease</keyword>
<dbReference type="InterPro" id="IPR005135">
    <property type="entry name" value="Endo/exonuclease/phosphatase"/>
</dbReference>
<keyword evidence="3" id="KW-0378">Hydrolase</keyword>
<sequence length="352" mass="39980">MKATVSLPNIILVLIFCTGVNLAVFGQDRYRIAVIGFYNLENLFDTVNDTTINDEDFLPTGANLWTPDKYREKQGNMARVIAELGVEKTPDGVAILGVSEIENRKVLEDLVKEPAIAARNYQIVHHDSPDERGIDVAMLYNPKYFKVTSSKMLPVIIYLDEQGDRQFTRDVLLVSGVFDGEPIHVFVNHWPSRRGGEKASEPWRVKAASVCKKACDSLLAQDPKAKFIIMGDLNDDPVNNSVKEVLRAKKEKEEVRKGDMFNPFYNLYKKGLGTLAYRDAWSLFDQIILSPAWVQPEVGGYQYFQANVHGPNYLRQQSGQFKGYPLRTYVGTEYRGGFSDHFPTYFYLVKKI</sequence>
<dbReference type="HOGENOM" id="CLU_058239_1_0_10"/>
<dbReference type="PANTHER" id="PTHR42834">
    <property type="entry name" value="ENDONUCLEASE/EXONUCLEASE/PHOSPHATASE FAMILY PROTEIN (AFU_ORTHOLOGUE AFUA_3G09210)"/>
    <property type="match status" value="1"/>
</dbReference>
<dbReference type="GO" id="GO:0004519">
    <property type="term" value="F:endonuclease activity"/>
    <property type="evidence" value="ECO:0007669"/>
    <property type="project" value="UniProtKB-KW"/>
</dbReference>
<keyword evidence="3" id="KW-0540">Nuclease</keyword>
<protein>
    <submittedName>
        <fullName evidence="3">Endonuclease/exonuclease/phosphatase</fullName>
    </submittedName>
</protein>
<keyword evidence="1" id="KW-0472">Membrane</keyword>
<feature type="domain" description="Endonuclease/exonuclease/phosphatase" evidence="2">
    <location>
        <begin position="35"/>
        <end position="350"/>
    </location>
</feature>
<evidence type="ECO:0000313" key="4">
    <source>
        <dbReference type="Proteomes" id="UP000008461"/>
    </source>
</evidence>
<keyword evidence="1" id="KW-1133">Transmembrane helix</keyword>
<dbReference type="EMBL" id="CP002691">
    <property type="protein sequence ID" value="AEE52988.1"/>
    <property type="molecule type" value="Genomic_DNA"/>
</dbReference>
<keyword evidence="1" id="KW-0812">Transmembrane</keyword>
<evidence type="ECO:0000259" key="2">
    <source>
        <dbReference type="Pfam" id="PF19580"/>
    </source>
</evidence>
<keyword evidence="4" id="KW-1185">Reference proteome</keyword>
<evidence type="ECO:0000313" key="3">
    <source>
        <dbReference type="EMBL" id="AEE52988.1"/>
    </source>
</evidence>
<dbReference type="KEGG" id="hhy:Halhy_5162"/>
<dbReference type="Proteomes" id="UP000008461">
    <property type="component" value="Chromosome"/>
</dbReference>
<reference evidence="3 4" key="1">
    <citation type="journal article" date="2011" name="Stand. Genomic Sci.">
        <title>Complete genome sequence of Haliscomenobacter hydrossis type strain (O).</title>
        <authorList>
            <consortium name="US DOE Joint Genome Institute (JGI-PGF)"/>
            <person name="Daligault H."/>
            <person name="Lapidus A."/>
            <person name="Zeytun A."/>
            <person name="Nolan M."/>
            <person name="Lucas S."/>
            <person name="Del Rio T.G."/>
            <person name="Tice H."/>
            <person name="Cheng J.F."/>
            <person name="Tapia R."/>
            <person name="Han C."/>
            <person name="Goodwin L."/>
            <person name="Pitluck S."/>
            <person name="Liolios K."/>
            <person name="Pagani I."/>
            <person name="Ivanova N."/>
            <person name="Huntemann M."/>
            <person name="Mavromatis K."/>
            <person name="Mikhailova N."/>
            <person name="Pati A."/>
            <person name="Chen A."/>
            <person name="Palaniappan K."/>
            <person name="Land M."/>
            <person name="Hauser L."/>
            <person name="Brambilla E.M."/>
            <person name="Rohde M."/>
            <person name="Verbarg S."/>
            <person name="Goker M."/>
            <person name="Bristow J."/>
            <person name="Eisen J.A."/>
            <person name="Markowitz V."/>
            <person name="Hugenholtz P."/>
            <person name="Kyrpides N.C."/>
            <person name="Klenk H.P."/>
            <person name="Woyke T."/>
        </authorList>
    </citation>
    <scope>NUCLEOTIDE SEQUENCE [LARGE SCALE GENOMIC DNA]</scope>
    <source>
        <strain evidence="4">ATCC 27775 / DSM 1100 / LMG 10767 / O</strain>
    </source>
</reference>
<accession>F4L4P0</accession>
<evidence type="ECO:0000256" key="1">
    <source>
        <dbReference type="SAM" id="Phobius"/>
    </source>
</evidence>
<dbReference type="Gene3D" id="3.60.10.10">
    <property type="entry name" value="Endonuclease/exonuclease/phosphatase"/>
    <property type="match status" value="1"/>
</dbReference>
<dbReference type="SUPFAM" id="SSF56219">
    <property type="entry name" value="DNase I-like"/>
    <property type="match status" value="1"/>
</dbReference>
<organism evidence="3 4">
    <name type="scientific">Haliscomenobacter hydrossis (strain ATCC 27775 / DSM 1100 / LMG 10767 / O)</name>
    <dbReference type="NCBI Taxonomy" id="760192"/>
    <lineage>
        <taxon>Bacteria</taxon>
        <taxon>Pseudomonadati</taxon>
        <taxon>Bacteroidota</taxon>
        <taxon>Saprospiria</taxon>
        <taxon>Saprospirales</taxon>
        <taxon>Haliscomenobacteraceae</taxon>
        <taxon>Haliscomenobacter</taxon>
    </lineage>
</organism>
<dbReference type="AlphaFoldDB" id="F4L4P0"/>